<dbReference type="InterPro" id="IPR036595">
    <property type="entry name" value="A-macroglobulin_rcpt-bd_sf"/>
</dbReference>
<dbReference type="Gene3D" id="2.60.40.10">
    <property type="entry name" value="Immunoglobulins"/>
    <property type="match status" value="1"/>
</dbReference>
<dbReference type="Ensembl" id="ENSBMST00010030580.1">
    <property type="protein sequence ID" value="ENSBMSP00010027790.1"/>
    <property type="gene ID" value="ENSBMSG00010019908.1"/>
</dbReference>
<evidence type="ECO:0000256" key="1">
    <source>
        <dbReference type="ARBA" id="ARBA00010952"/>
    </source>
</evidence>
<dbReference type="SUPFAM" id="SSF48239">
    <property type="entry name" value="Terpenoid cyclases/Protein prenyltransferases"/>
    <property type="match status" value="1"/>
</dbReference>
<dbReference type="Gene3D" id="2.60.40.690">
    <property type="entry name" value="Alpha-macroglobulin, receptor-binding domain"/>
    <property type="match status" value="1"/>
</dbReference>
<protein>
    <recommendedName>
        <fullName evidence="11">Pregnancy zone protein</fullName>
    </recommendedName>
</protein>
<reference evidence="10" key="1">
    <citation type="submission" date="2023-09" db="UniProtKB">
        <authorList>
            <consortium name="Ensembl"/>
        </authorList>
    </citation>
    <scope>IDENTIFICATION</scope>
</reference>
<proteinExistence type="inferred from homology"/>
<dbReference type="PANTHER" id="PTHR11412:SF116">
    <property type="entry name" value="PREGNANCY ZONE PROTEIN"/>
    <property type="match status" value="1"/>
</dbReference>
<dbReference type="SMART" id="SM01419">
    <property type="entry name" value="Thiol-ester_cl"/>
    <property type="match status" value="1"/>
</dbReference>
<feature type="domain" description="Alpha-2-macroglobulin bait region" evidence="7">
    <location>
        <begin position="368"/>
        <end position="471"/>
    </location>
</feature>
<dbReference type="InterPro" id="IPR002890">
    <property type="entry name" value="MG2"/>
</dbReference>
<evidence type="ECO:0000259" key="9">
    <source>
        <dbReference type="SMART" id="SM01361"/>
    </source>
</evidence>
<dbReference type="Pfam" id="PF07678">
    <property type="entry name" value="TED_complement"/>
    <property type="match status" value="2"/>
</dbReference>
<dbReference type="InterPro" id="IPR011625">
    <property type="entry name" value="A2M_N_BRD"/>
</dbReference>
<dbReference type="Pfam" id="PF00207">
    <property type="entry name" value="A2M"/>
    <property type="match status" value="1"/>
</dbReference>
<evidence type="ECO:0000256" key="2">
    <source>
        <dbReference type="ARBA" id="ARBA00022690"/>
    </source>
</evidence>
<dbReference type="SMART" id="SM01359">
    <property type="entry name" value="A2M_N_2"/>
    <property type="match status" value="1"/>
</dbReference>
<dbReference type="InterPro" id="IPR008930">
    <property type="entry name" value="Terpenoid_cyclase/PrenylTrfase"/>
</dbReference>
<dbReference type="PANTHER" id="PTHR11412">
    <property type="entry name" value="MACROGLOBULIN / COMPLEMENT"/>
    <property type="match status" value="1"/>
</dbReference>
<evidence type="ECO:0000256" key="5">
    <source>
        <dbReference type="ARBA" id="ARBA00023157"/>
    </source>
</evidence>
<sequence length="1284" mass="142838">TEKACVVLNHLNETVELTVTLEYEMQSRNLLTDLEAKHSFYCSSFMIPESSSSSAFITVQVKGSTQHFIKRKPMHITKAESLVFVQTDKPIYKPGQTVRFRIVSVDVNFHPLNEMVSVTTNPKRNRIFQWHNLKLHWGLNQLSFPLSVEPTLGPYKVILQKESGEKIEHSFEVNEYVLPKFEVQVKMPKTIGFLDDEFVVSVCSLYTYGKPVRGLVTINVCRRYSRYSSTCHGKHSQSICEEFSQQVYGNYSPQDTNTRSCFLVSSTSLNYFSGLELTGHGSCEITNTLSKLKFTKVDSHYRRGLPFFGQHGLANISIDTSNFTSSFISVLVTYKQNNLCFDNWWLEEFHTPAQHTVRHIFSPSKSYVHLETVAGTMACGQTQEIWAHYILNGQILNDEKELTFYYLVKCGEGKVIADTEKLEIENCFANKVGVLFKPTQGLPASDTNLKVTAAAYSLCALRAVDQSVLLMKPEAEVSPQSVYDLLPVKSSLSVRYGGSVNEDGEKCINAEDITHNGIIYTPKQVLSDDDKLRIKLRLMLGPACFLSTGQAGPIGPVGSALARGNSGIVYPMVGRENSPAVEVKETVRKYFPETWIWDLVALDVSGGSELAVKVPDTITEWKAGALCLSGTAGLGLSPTISLTAFQPFFLELTLPYSVVRGEAFTLKATAFSYVSRCIRVSVQLEVSPAFLAIPVEKNEESHCVCGNKQKTVSWAVTPKSLGKVNFTATAEALQSQELCDNEVPHVPALGQKDTVVKPLLVEPEGIEKEETFNTLLCASVPLIFFLYIFHSPGDILGSAMQNLQNLLQMPYGCGEQNMVLFAPNIYVLKYLNETGLLTEKIKSKAISHLTSGYQRQLNYKHSDGSYSTFGDRHSRSQGNTWLTAFVFKSFAQAQSYIFVEDSHIMNSLTWLSQKQKENGCFQRSGSLLNNAIKGGVDDEVTLSAYITIALLEMPLPVTALLAYAFALAGNQAKRSELLESLDKEAVKEEDSIHWQRPGKPQEVNALYYQPRAPSVEVEMTAYTLLAYLTAQPAPSSEDLSVATRIVKWITKQQNPSGGFSSTQDTVVALQALSKYGAATFTKREKAATVTIKSSETFSEEFQVDEGNRLLLQEVTLPEVPGEYSMAVSGSGCVYLQTSLRYNILPKKEGKSPFTLKVDTLPKNCDGVNAHKKVQILINISYTGERPSSNMVIVDVKMVSGFIPVKASVKKLQERPQIQRTEVSTNHVLIYFEELTHQSLSFSFSVEQDIPIKNLKPATVKAYDYYETEEFTIEEYSVPCSAGKV</sequence>
<dbReference type="SMART" id="SM01361">
    <property type="entry name" value="A2M_recep"/>
    <property type="match status" value="1"/>
</dbReference>
<evidence type="ECO:0000256" key="4">
    <source>
        <dbReference type="ARBA" id="ARBA00022900"/>
    </source>
</evidence>
<dbReference type="GO" id="GO:0002020">
    <property type="term" value="F:protease binding"/>
    <property type="evidence" value="ECO:0007669"/>
    <property type="project" value="TreeGrafter"/>
</dbReference>
<dbReference type="GO" id="GO:0004867">
    <property type="term" value="F:serine-type endopeptidase inhibitor activity"/>
    <property type="evidence" value="ECO:0007669"/>
    <property type="project" value="UniProtKB-KW"/>
</dbReference>
<evidence type="ECO:0000259" key="8">
    <source>
        <dbReference type="SMART" id="SM01360"/>
    </source>
</evidence>
<evidence type="ECO:0008006" key="11">
    <source>
        <dbReference type="Google" id="ProtNLM"/>
    </source>
</evidence>
<name>A0A8C0E4R5_BALMU</name>
<dbReference type="Pfam" id="PF01835">
    <property type="entry name" value="MG2"/>
    <property type="match status" value="1"/>
</dbReference>
<feature type="domain" description="Alpha-macroglobulin receptor-binding" evidence="9">
    <location>
        <begin position="1188"/>
        <end position="1275"/>
    </location>
</feature>
<keyword evidence="6" id="KW-0325">Glycoprotein</keyword>
<dbReference type="Gene3D" id="1.50.10.20">
    <property type="match status" value="2"/>
</dbReference>
<dbReference type="Pfam" id="PF17791">
    <property type="entry name" value="MG3"/>
    <property type="match status" value="1"/>
</dbReference>
<dbReference type="Pfam" id="PF07703">
    <property type="entry name" value="A2M_BRD"/>
    <property type="match status" value="1"/>
</dbReference>
<dbReference type="Gene3D" id="2.60.40.1930">
    <property type="match status" value="2"/>
</dbReference>
<dbReference type="InterPro" id="IPR011626">
    <property type="entry name" value="Alpha-macroglobulin_TED"/>
</dbReference>
<dbReference type="InterPro" id="IPR013783">
    <property type="entry name" value="Ig-like_fold"/>
</dbReference>
<dbReference type="InterPro" id="IPR050473">
    <property type="entry name" value="A2M/Complement_sys"/>
</dbReference>
<dbReference type="Gene3D" id="2.60.120.1540">
    <property type="match status" value="1"/>
</dbReference>
<evidence type="ECO:0000313" key="10">
    <source>
        <dbReference type="Ensembl" id="ENSBMSP00010027790.1"/>
    </source>
</evidence>
<dbReference type="FunFam" id="2.60.40.10:FF:000312">
    <property type="entry name" value="Alpha-2-macroglobulin like 1"/>
    <property type="match status" value="1"/>
</dbReference>
<keyword evidence="2" id="KW-0646">Protease inhibitor</keyword>
<dbReference type="Gene3D" id="2.60.40.1940">
    <property type="match status" value="1"/>
</dbReference>
<comment type="similarity">
    <text evidence="1">Belongs to the protease inhibitor I39 (alpha-2-macroglobulin) family.</text>
</comment>
<keyword evidence="4" id="KW-0722">Serine protease inhibitor</keyword>
<evidence type="ECO:0000256" key="6">
    <source>
        <dbReference type="ARBA" id="ARBA00023180"/>
    </source>
</evidence>
<feature type="domain" description="Alpha-2-macroglobulin" evidence="8">
    <location>
        <begin position="594"/>
        <end position="684"/>
    </location>
</feature>
<dbReference type="InterPro" id="IPR009048">
    <property type="entry name" value="A-macroglobulin_rcpt-bd"/>
</dbReference>
<dbReference type="SUPFAM" id="SSF49410">
    <property type="entry name" value="Alpha-macroglobulin receptor domain"/>
    <property type="match status" value="1"/>
</dbReference>
<dbReference type="Pfam" id="PF07677">
    <property type="entry name" value="A2M_recep"/>
    <property type="match status" value="1"/>
</dbReference>
<evidence type="ECO:0000259" key="7">
    <source>
        <dbReference type="SMART" id="SM01359"/>
    </source>
</evidence>
<dbReference type="GeneTree" id="ENSGT00940000163775"/>
<dbReference type="InterPro" id="IPR019742">
    <property type="entry name" value="MacrogloblnA2_CS"/>
</dbReference>
<dbReference type="CDD" id="cd02897">
    <property type="entry name" value="A2M_2"/>
    <property type="match status" value="1"/>
</dbReference>
<dbReference type="Gene3D" id="6.20.50.160">
    <property type="match status" value="1"/>
</dbReference>
<dbReference type="SUPFAM" id="SSF81296">
    <property type="entry name" value="E set domains"/>
    <property type="match status" value="1"/>
</dbReference>
<dbReference type="InterPro" id="IPR041555">
    <property type="entry name" value="MG3"/>
</dbReference>
<dbReference type="InterPro" id="IPR047565">
    <property type="entry name" value="Alpha-macroglob_thiol-ester_cl"/>
</dbReference>
<keyword evidence="3" id="KW-0732">Signal</keyword>
<accession>A0A8C0E4R5</accession>
<organism evidence="10">
    <name type="scientific">Balaenoptera musculus</name>
    <name type="common">Blue whale</name>
    <dbReference type="NCBI Taxonomy" id="9771"/>
    <lineage>
        <taxon>Eukaryota</taxon>
        <taxon>Metazoa</taxon>
        <taxon>Chordata</taxon>
        <taxon>Craniata</taxon>
        <taxon>Vertebrata</taxon>
        <taxon>Euteleostomi</taxon>
        <taxon>Mammalia</taxon>
        <taxon>Eutheria</taxon>
        <taxon>Laurasiatheria</taxon>
        <taxon>Artiodactyla</taxon>
        <taxon>Whippomorpha</taxon>
        <taxon>Cetacea</taxon>
        <taxon>Mysticeti</taxon>
        <taxon>Balaenopteridae</taxon>
        <taxon>Balaenoptera</taxon>
    </lineage>
</organism>
<dbReference type="PROSITE" id="PS00477">
    <property type="entry name" value="ALPHA_2_MACROGLOBULIN"/>
    <property type="match status" value="1"/>
</dbReference>
<dbReference type="FunFam" id="2.60.40.1930:FF:000001">
    <property type="entry name" value="CD109 isoform 3"/>
    <property type="match status" value="1"/>
</dbReference>
<evidence type="ECO:0000256" key="3">
    <source>
        <dbReference type="ARBA" id="ARBA00022729"/>
    </source>
</evidence>
<dbReference type="InterPro" id="IPR041813">
    <property type="entry name" value="A2M_TED"/>
</dbReference>
<dbReference type="InterPro" id="IPR014756">
    <property type="entry name" value="Ig_E-set"/>
</dbReference>
<dbReference type="GO" id="GO:0005615">
    <property type="term" value="C:extracellular space"/>
    <property type="evidence" value="ECO:0007669"/>
    <property type="project" value="InterPro"/>
</dbReference>
<dbReference type="InterPro" id="IPR001599">
    <property type="entry name" value="Macroglobln_a2"/>
</dbReference>
<dbReference type="FunFam" id="2.60.40.690:FF:000001">
    <property type="entry name" value="PZP, alpha-2-macroglobulin like"/>
    <property type="match status" value="1"/>
</dbReference>
<keyword evidence="5" id="KW-1015">Disulfide bond</keyword>
<dbReference type="SMART" id="SM01360">
    <property type="entry name" value="A2M"/>
    <property type="match status" value="1"/>
</dbReference>
<dbReference type="Gene3D" id="2.20.130.20">
    <property type="match status" value="1"/>
</dbReference>